<sequence length="242" mass="24873">MTKTYAQLSREIASLQAAAEKLRHTEMKAAVAKANELIATYGLAADDLTFPKSGSVSSAIKGQSARYSDGLGHTWGGRGPHPAWLRDALAAGRTLQSFQTGGASVPSAPPSGTTKKAGFKVAIKYRNAVTGDSWSGRGSQPAWLKAALKKRGVKIEDFLVDAPAASKVASPAVAAAKKPTTRKPAAKPAVKKKKTVSAATKPAAKAPVAKKPMAKPSVARKVKATAGAADGQPSTPEAVLPV</sequence>
<proteinExistence type="inferred from homology"/>
<keyword evidence="4 7" id="KW-0238">DNA-binding</keyword>
<feature type="domain" description="DNA-binding protein H-NS-like C-terminal" evidence="6">
    <location>
        <begin position="57"/>
        <end position="100"/>
    </location>
</feature>
<feature type="domain" description="DNA-binding protein H-NS-like C-terminal" evidence="6">
    <location>
        <begin position="115"/>
        <end position="160"/>
    </location>
</feature>
<evidence type="ECO:0000256" key="3">
    <source>
        <dbReference type="ARBA" id="ARBA00022490"/>
    </source>
</evidence>
<dbReference type="RefSeq" id="WP_307688867.1">
    <property type="nucleotide sequence ID" value="NZ_JAUSRO010000004.1"/>
</dbReference>
<comment type="subcellular location">
    <subcellularLocation>
        <location evidence="1">Cytoplasm</location>
        <location evidence="1">Nucleoid</location>
    </subcellularLocation>
</comment>
<dbReference type="EMBL" id="JAUSRO010000004">
    <property type="protein sequence ID" value="MDP9899040.1"/>
    <property type="molecule type" value="Genomic_DNA"/>
</dbReference>
<evidence type="ECO:0000256" key="5">
    <source>
        <dbReference type="SAM" id="MobiDB-lite"/>
    </source>
</evidence>
<dbReference type="Proteomes" id="UP001226867">
    <property type="component" value="Unassembled WGS sequence"/>
</dbReference>
<dbReference type="SUPFAM" id="SSF81273">
    <property type="entry name" value="H-NS histone-like proteins"/>
    <property type="match status" value="2"/>
</dbReference>
<name>A0ABT9S3Y1_9BURK</name>
<keyword evidence="3" id="KW-0963">Cytoplasm</keyword>
<keyword evidence="8" id="KW-1185">Reference proteome</keyword>
<protein>
    <submittedName>
        <fullName evidence="7">DNA-binding protein H-NS</fullName>
    </submittedName>
</protein>
<evidence type="ECO:0000256" key="2">
    <source>
        <dbReference type="ARBA" id="ARBA00010610"/>
    </source>
</evidence>
<dbReference type="Pfam" id="PF00816">
    <property type="entry name" value="Histone_HNS"/>
    <property type="match status" value="2"/>
</dbReference>
<dbReference type="InterPro" id="IPR027444">
    <property type="entry name" value="H-NS_C_dom"/>
</dbReference>
<evidence type="ECO:0000313" key="7">
    <source>
        <dbReference type="EMBL" id="MDP9899040.1"/>
    </source>
</evidence>
<feature type="compositionally biased region" description="Basic residues" evidence="5">
    <location>
        <begin position="179"/>
        <end position="195"/>
    </location>
</feature>
<feature type="compositionally biased region" description="Low complexity" evidence="5">
    <location>
        <begin position="196"/>
        <end position="217"/>
    </location>
</feature>
<comment type="caution">
    <text evidence="7">The sequence shown here is derived from an EMBL/GenBank/DDBJ whole genome shotgun (WGS) entry which is preliminary data.</text>
</comment>
<dbReference type="InterPro" id="IPR037150">
    <property type="entry name" value="H-NS_C_dom_sf"/>
</dbReference>
<evidence type="ECO:0000259" key="6">
    <source>
        <dbReference type="SMART" id="SM00528"/>
    </source>
</evidence>
<reference evidence="7 8" key="1">
    <citation type="submission" date="2023-07" db="EMBL/GenBank/DDBJ databases">
        <title>Sorghum-associated microbial communities from plants grown in Nebraska, USA.</title>
        <authorList>
            <person name="Schachtman D."/>
        </authorList>
    </citation>
    <scope>NUCLEOTIDE SEQUENCE [LARGE SCALE GENOMIC DNA]</scope>
    <source>
        <strain evidence="7 8">DS1607</strain>
    </source>
</reference>
<organism evidence="7 8">
    <name type="scientific">Variovorax ginsengisoli</name>
    <dbReference type="NCBI Taxonomy" id="363844"/>
    <lineage>
        <taxon>Bacteria</taxon>
        <taxon>Pseudomonadati</taxon>
        <taxon>Pseudomonadota</taxon>
        <taxon>Betaproteobacteria</taxon>
        <taxon>Burkholderiales</taxon>
        <taxon>Comamonadaceae</taxon>
        <taxon>Variovorax</taxon>
    </lineage>
</organism>
<evidence type="ECO:0000256" key="1">
    <source>
        <dbReference type="ARBA" id="ARBA00004453"/>
    </source>
</evidence>
<dbReference type="PANTHER" id="PTHR38097">
    <property type="match status" value="1"/>
</dbReference>
<dbReference type="SMART" id="SM00528">
    <property type="entry name" value="HNS"/>
    <property type="match status" value="2"/>
</dbReference>
<dbReference type="Gene3D" id="4.10.430.10">
    <property type="entry name" value="Histone-like protein H-NS, C-terminal domain"/>
    <property type="match status" value="2"/>
</dbReference>
<dbReference type="PANTHER" id="PTHR38097:SF2">
    <property type="entry name" value="DNA-BINDING PROTEIN STPA"/>
    <property type="match status" value="1"/>
</dbReference>
<gene>
    <name evidence="7" type="ORF">J2W36_001285</name>
</gene>
<evidence type="ECO:0000256" key="4">
    <source>
        <dbReference type="ARBA" id="ARBA00023125"/>
    </source>
</evidence>
<accession>A0ABT9S3Y1</accession>
<feature type="region of interest" description="Disordered" evidence="5">
    <location>
        <begin position="175"/>
        <end position="242"/>
    </location>
</feature>
<comment type="similarity">
    <text evidence="2">Belongs to the histone-like protein H-NS family.</text>
</comment>
<dbReference type="GO" id="GO:0003677">
    <property type="term" value="F:DNA binding"/>
    <property type="evidence" value="ECO:0007669"/>
    <property type="project" value="UniProtKB-KW"/>
</dbReference>
<evidence type="ECO:0000313" key="8">
    <source>
        <dbReference type="Proteomes" id="UP001226867"/>
    </source>
</evidence>